<feature type="domain" description="Zinc finger PMZ-type" evidence="2">
    <location>
        <begin position="266"/>
        <end position="293"/>
    </location>
</feature>
<dbReference type="GO" id="GO:0006355">
    <property type="term" value="P:regulation of DNA-templated transcription"/>
    <property type="evidence" value="ECO:0007669"/>
    <property type="project" value="UniProtKB-UniRule"/>
</dbReference>
<keyword evidence="1" id="KW-0539">Nucleus</keyword>
<keyword evidence="1" id="KW-0862">Zinc</keyword>
<dbReference type="OrthoDB" id="747268at2759"/>
<dbReference type="EMBL" id="JABCRI010000011">
    <property type="protein sequence ID" value="KAF8397853.1"/>
    <property type="molecule type" value="Genomic_DNA"/>
</dbReference>
<dbReference type="PANTHER" id="PTHR31669">
    <property type="entry name" value="PROTEIN FAR1-RELATED SEQUENCE 10-RELATED"/>
    <property type="match status" value="1"/>
</dbReference>
<keyword evidence="1" id="KW-0479">Metal-binding</keyword>
<dbReference type="AlphaFoldDB" id="A0A834Z411"/>
<dbReference type="GO" id="GO:0008270">
    <property type="term" value="F:zinc ion binding"/>
    <property type="evidence" value="ECO:0007669"/>
    <property type="project" value="UniProtKB-UniRule"/>
</dbReference>
<evidence type="ECO:0000313" key="4">
    <source>
        <dbReference type="Proteomes" id="UP000655225"/>
    </source>
</evidence>
<proteinExistence type="inferred from homology"/>
<evidence type="ECO:0000313" key="3">
    <source>
        <dbReference type="EMBL" id="KAF8397853.1"/>
    </source>
</evidence>
<dbReference type="PANTHER" id="PTHR31669:SF21">
    <property type="entry name" value="PROTEIN FAR-RED IMPAIRED RESPONSE 1"/>
    <property type="match status" value="1"/>
</dbReference>
<sequence length="363" mass="43494">MEIDFERQVDEHVMEDLEKKEFDTYEEAYSVYREYAKSIGFEKDVRNQFDKERRLAIEAGDAQAMLEHFTHLQKDNPDFFYAMDLNDDQQLRNVFWVDAKKEQFENRWLKMVDTFELNENEWVKSSYEDRKQWVPTFMRNTFFAGMSTTQRSESINSFFDKYVQKKTTLNEFIEQYKVAIQDRREMETKADFDTWHKIPTLKSYSPYEKQMSTFYTHEIFKKFQVEVLGVVACHPKKEKEHGSTITFMVHDFEAKEDFTVVWDETKSDLCCLFEHKGFLCRHAMVILQFSVVPKIPAHYLLRRWSKDVKGSLSQDSSNIEVCTLEEVKNTMHFEAVEERFIHASFSADITTKTTEEFETRMEF</sequence>
<reference evidence="3 4" key="1">
    <citation type="submission" date="2020-04" db="EMBL/GenBank/DDBJ databases">
        <title>Plant Genome Project.</title>
        <authorList>
            <person name="Zhang R.-G."/>
        </authorList>
    </citation>
    <scope>NUCLEOTIDE SEQUENCE [LARGE SCALE GENOMIC DNA]</scope>
    <source>
        <strain evidence="3">YNK0</strain>
        <tissue evidence="3">Leaf</tissue>
    </source>
</reference>
<accession>A0A834Z411</accession>
<protein>
    <recommendedName>
        <fullName evidence="1">Protein FAR1-RELATED SEQUENCE</fullName>
    </recommendedName>
</protein>
<keyword evidence="1" id="KW-0863">Zinc-finger</keyword>
<dbReference type="InterPro" id="IPR006564">
    <property type="entry name" value="Znf_PMZ"/>
</dbReference>
<dbReference type="SMART" id="SM00575">
    <property type="entry name" value="ZnF_PMZ"/>
    <property type="match status" value="1"/>
</dbReference>
<gene>
    <name evidence="3" type="ORF">HHK36_016778</name>
</gene>
<organism evidence="3 4">
    <name type="scientific">Tetracentron sinense</name>
    <name type="common">Spur-leaf</name>
    <dbReference type="NCBI Taxonomy" id="13715"/>
    <lineage>
        <taxon>Eukaryota</taxon>
        <taxon>Viridiplantae</taxon>
        <taxon>Streptophyta</taxon>
        <taxon>Embryophyta</taxon>
        <taxon>Tracheophyta</taxon>
        <taxon>Spermatophyta</taxon>
        <taxon>Magnoliopsida</taxon>
        <taxon>Trochodendrales</taxon>
        <taxon>Trochodendraceae</taxon>
        <taxon>Tetracentron</taxon>
    </lineage>
</organism>
<keyword evidence="4" id="KW-1185">Reference proteome</keyword>
<dbReference type="InterPro" id="IPR031052">
    <property type="entry name" value="FHY3/FAR1"/>
</dbReference>
<dbReference type="GO" id="GO:0005634">
    <property type="term" value="C:nucleus"/>
    <property type="evidence" value="ECO:0007669"/>
    <property type="project" value="UniProtKB-SubCell"/>
</dbReference>
<comment type="function">
    <text evidence="1">Putative transcription activator involved in regulating light control of development.</text>
</comment>
<evidence type="ECO:0000259" key="2">
    <source>
        <dbReference type="SMART" id="SM00575"/>
    </source>
</evidence>
<comment type="caution">
    <text evidence="3">The sequence shown here is derived from an EMBL/GenBank/DDBJ whole genome shotgun (WGS) entry which is preliminary data.</text>
</comment>
<name>A0A834Z411_TETSI</name>
<dbReference type="Proteomes" id="UP000655225">
    <property type="component" value="Unassembled WGS sequence"/>
</dbReference>
<comment type="similarity">
    <text evidence="1">Belongs to the FHY3/FAR1 family.</text>
</comment>
<comment type="subcellular location">
    <subcellularLocation>
        <location evidence="1">Nucleus</location>
    </subcellularLocation>
</comment>
<evidence type="ECO:0000256" key="1">
    <source>
        <dbReference type="RuleBase" id="RU367018"/>
    </source>
</evidence>